<keyword evidence="3" id="KW-1185">Reference proteome</keyword>
<dbReference type="Proteomes" id="UP001500064">
    <property type="component" value="Unassembled WGS sequence"/>
</dbReference>
<protein>
    <submittedName>
        <fullName evidence="2">Uncharacterized protein</fullName>
    </submittedName>
</protein>
<comment type="caution">
    <text evidence="2">The sequence shown here is derived from an EMBL/GenBank/DDBJ whole genome shotgun (WGS) entry which is preliminary data.</text>
</comment>
<evidence type="ECO:0000313" key="3">
    <source>
        <dbReference type="Proteomes" id="UP001500064"/>
    </source>
</evidence>
<proteinExistence type="predicted"/>
<reference evidence="3" key="1">
    <citation type="journal article" date="2019" name="Int. J. Syst. Evol. Microbiol.">
        <title>The Global Catalogue of Microorganisms (GCM) 10K type strain sequencing project: providing services to taxonomists for standard genome sequencing and annotation.</title>
        <authorList>
            <consortium name="The Broad Institute Genomics Platform"/>
            <consortium name="The Broad Institute Genome Sequencing Center for Infectious Disease"/>
            <person name="Wu L."/>
            <person name="Ma J."/>
        </authorList>
    </citation>
    <scope>NUCLEOTIDE SEQUENCE [LARGE SCALE GENOMIC DNA]</scope>
    <source>
        <strain evidence="3">JCM 13929</strain>
    </source>
</reference>
<accession>A0ABP4QJX5</accession>
<sequence length="89" mass="9480">MKEYKTSQRRDDLRACADTGTSYAAGRLVGLAARDRQDAHSVSGTSGASRKKPPCLRGCFMGDPSQHRPRPDASRGLSVSKVGADGWTG</sequence>
<gene>
    <name evidence="2" type="ORF">GCM10009733_007620</name>
</gene>
<organism evidence="2 3">
    <name type="scientific">Nonomuraea maheshkhaliensis</name>
    <dbReference type="NCBI Taxonomy" id="419590"/>
    <lineage>
        <taxon>Bacteria</taxon>
        <taxon>Bacillati</taxon>
        <taxon>Actinomycetota</taxon>
        <taxon>Actinomycetes</taxon>
        <taxon>Streptosporangiales</taxon>
        <taxon>Streptosporangiaceae</taxon>
        <taxon>Nonomuraea</taxon>
    </lineage>
</organism>
<feature type="region of interest" description="Disordered" evidence="1">
    <location>
        <begin position="35"/>
        <end position="89"/>
    </location>
</feature>
<dbReference type="EMBL" id="BAAAMU010000003">
    <property type="protein sequence ID" value="GAA1613959.1"/>
    <property type="molecule type" value="Genomic_DNA"/>
</dbReference>
<evidence type="ECO:0000256" key="1">
    <source>
        <dbReference type="SAM" id="MobiDB-lite"/>
    </source>
</evidence>
<name>A0ABP4QJX5_9ACTN</name>
<evidence type="ECO:0000313" key="2">
    <source>
        <dbReference type="EMBL" id="GAA1613959.1"/>
    </source>
</evidence>